<feature type="domain" description="N-acetyltransferase" evidence="1">
    <location>
        <begin position="1"/>
        <end position="150"/>
    </location>
</feature>
<gene>
    <name evidence="2" type="ORF">Q8A49_16925</name>
</gene>
<evidence type="ECO:0000259" key="1">
    <source>
        <dbReference type="PROSITE" id="PS51186"/>
    </source>
</evidence>
<evidence type="ECO:0000313" key="3">
    <source>
        <dbReference type="Proteomes" id="UP001348641"/>
    </source>
</evidence>
<dbReference type="Proteomes" id="UP001348641">
    <property type="component" value="Unassembled WGS sequence"/>
</dbReference>
<sequence>MLIRRALPGDGAGIARLIVRAAPHFEVKGYPDGEWPEGMVVLVAADGDTVVGWIEGILDGAYTGPGAPVPPPHGYVLALVVDAAWRRRGVGTGLLDAFVDVAGRSGTRWVFLKPEEGEHVEERVAFFEQAGFAPVPDPDGTWPPMGRRTRGAG</sequence>
<reference evidence="2 3" key="1">
    <citation type="submission" date="2023-07" db="EMBL/GenBank/DDBJ databases">
        <authorList>
            <person name="Girao M."/>
            <person name="Carvalho M.F."/>
        </authorList>
    </citation>
    <scope>NUCLEOTIDE SEQUENCE [LARGE SCALE GENOMIC DNA]</scope>
    <source>
        <strain evidence="2 3">66/93</strain>
    </source>
</reference>
<dbReference type="EMBL" id="JAUUCC010000041">
    <property type="protein sequence ID" value="MEE2052184.1"/>
    <property type="molecule type" value="Genomic_DNA"/>
</dbReference>
<dbReference type="InterPro" id="IPR016181">
    <property type="entry name" value="Acyl_CoA_acyltransferase"/>
</dbReference>
<organism evidence="2 3">
    <name type="scientific">Nocardiopsis tropica</name>
    <dbReference type="NCBI Taxonomy" id="109330"/>
    <lineage>
        <taxon>Bacteria</taxon>
        <taxon>Bacillati</taxon>
        <taxon>Actinomycetota</taxon>
        <taxon>Actinomycetes</taxon>
        <taxon>Streptosporangiales</taxon>
        <taxon>Nocardiopsidaceae</taxon>
        <taxon>Nocardiopsis</taxon>
    </lineage>
</organism>
<dbReference type="RefSeq" id="WP_330159229.1">
    <property type="nucleotide sequence ID" value="NZ_BAAAJA010000008.1"/>
</dbReference>
<dbReference type="Gene3D" id="3.40.630.30">
    <property type="match status" value="1"/>
</dbReference>
<proteinExistence type="predicted"/>
<dbReference type="SUPFAM" id="SSF55729">
    <property type="entry name" value="Acyl-CoA N-acyltransferases (Nat)"/>
    <property type="match status" value="1"/>
</dbReference>
<dbReference type="InterPro" id="IPR000182">
    <property type="entry name" value="GNAT_dom"/>
</dbReference>
<evidence type="ECO:0000313" key="2">
    <source>
        <dbReference type="EMBL" id="MEE2052184.1"/>
    </source>
</evidence>
<accession>A0ABU7KT67</accession>
<protein>
    <submittedName>
        <fullName evidence="2">GNAT family N-acetyltransferase</fullName>
    </submittedName>
</protein>
<dbReference type="CDD" id="cd04301">
    <property type="entry name" value="NAT_SF"/>
    <property type="match status" value="1"/>
</dbReference>
<dbReference type="Pfam" id="PF00583">
    <property type="entry name" value="Acetyltransf_1"/>
    <property type="match status" value="1"/>
</dbReference>
<name>A0ABU7KT67_9ACTN</name>
<comment type="caution">
    <text evidence="2">The sequence shown here is derived from an EMBL/GenBank/DDBJ whole genome shotgun (WGS) entry which is preliminary data.</text>
</comment>
<dbReference type="PROSITE" id="PS51186">
    <property type="entry name" value="GNAT"/>
    <property type="match status" value="1"/>
</dbReference>